<dbReference type="Proteomes" id="UP000271624">
    <property type="component" value="Unassembled WGS sequence"/>
</dbReference>
<keyword evidence="5" id="KW-0396">Initiation factor</keyword>
<dbReference type="PIRSF" id="PIRSF037511">
    <property type="entry name" value="Transl_init_SUI1_pro"/>
    <property type="match status" value="1"/>
</dbReference>
<comment type="similarity">
    <text evidence="1">Belongs to the SUI1 family.</text>
</comment>
<dbReference type="AlphaFoldDB" id="A0A433VGL7"/>
<evidence type="ECO:0000313" key="5">
    <source>
        <dbReference type="EMBL" id="RUT05238.1"/>
    </source>
</evidence>
<proteinExistence type="inferred from homology"/>
<dbReference type="PROSITE" id="PS50296">
    <property type="entry name" value="SUI1"/>
    <property type="match status" value="1"/>
</dbReference>
<evidence type="ECO:0000313" key="6">
    <source>
        <dbReference type="Proteomes" id="UP000271624"/>
    </source>
</evidence>
<accession>A0A433VGL7</accession>
<dbReference type="NCBIfam" id="NF005669">
    <property type="entry name" value="PRK07451.1"/>
    <property type="match status" value="1"/>
</dbReference>
<dbReference type="GO" id="GO:0003729">
    <property type="term" value="F:mRNA binding"/>
    <property type="evidence" value="ECO:0007669"/>
    <property type="project" value="TreeGrafter"/>
</dbReference>
<dbReference type="InterPro" id="IPR050318">
    <property type="entry name" value="DENR/SUI1_TIF"/>
</dbReference>
<dbReference type="GO" id="GO:0001731">
    <property type="term" value="P:formation of translation preinitiation complex"/>
    <property type="evidence" value="ECO:0007669"/>
    <property type="project" value="TreeGrafter"/>
</dbReference>
<evidence type="ECO:0000259" key="4">
    <source>
        <dbReference type="PROSITE" id="PS50296"/>
    </source>
</evidence>
<keyword evidence="6" id="KW-1185">Reference proteome</keyword>
<dbReference type="InterPro" id="IPR036877">
    <property type="entry name" value="SUI1_dom_sf"/>
</dbReference>
<sequence length="115" mass="12536">MAKKANSSDGLAWREFGDGVKNSAAFERPVEELPPEKQNLRVQATRAGRKGKTVTVITGFQAKPETLQALLKQLKTQCGTGGALKDLEIEIQGEHKQKLLEILTKMGYKVKISGG</sequence>
<protein>
    <submittedName>
        <fullName evidence="5">Translation initiation factor</fullName>
    </submittedName>
</protein>
<reference evidence="5" key="2">
    <citation type="journal article" date="2019" name="Genome Biol. Evol.">
        <title>Day and night: Metabolic profiles and evolutionary relationships of six axenic non-marine cyanobacteria.</title>
        <authorList>
            <person name="Will S.E."/>
            <person name="Henke P."/>
            <person name="Boedeker C."/>
            <person name="Huang S."/>
            <person name="Brinkmann H."/>
            <person name="Rohde M."/>
            <person name="Jarek M."/>
            <person name="Friedl T."/>
            <person name="Seufert S."/>
            <person name="Schumacher M."/>
            <person name="Overmann J."/>
            <person name="Neumann-Schaal M."/>
            <person name="Petersen J."/>
        </authorList>
    </citation>
    <scope>NUCLEOTIDE SEQUENCE [LARGE SCALE GENOMIC DNA]</scope>
    <source>
        <strain evidence="5">PCC 7102</strain>
    </source>
</reference>
<dbReference type="Gene3D" id="3.30.780.10">
    <property type="entry name" value="SUI1-like domain"/>
    <property type="match status" value="1"/>
</dbReference>
<evidence type="ECO:0000256" key="2">
    <source>
        <dbReference type="ARBA" id="ARBA00022845"/>
    </source>
</evidence>
<evidence type="ECO:0000256" key="3">
    <source>
        <dbReference type="ARBA" id="ARBA00022917"/>
    </source>
</evidence>
<dbReference type="OrthoDB" id="9792915at2"/>
<reference evidence="5" key="1">
    <citation type="submission" date="2018-12" db="EMBL/GenBank/DDBJ databases">
        <authorList>
            <person name="Will S."/>
            <person name="Neumann-Schaal M."/>
            <person name="Henke P."/>
        </authorList>
    </citation>
    <scope>NUCLEOTIDE SEQUENCE</scope>
    <source>
        <strain evidence="5">PCC 7102</strain>
    </source>
</reference>
<dbReference type="CDD" id="cd11567">
    <property type="entry name" value="YciH_like"/>
    <property type="match status" value="1"/>
</dbReference>
<dbReference type="GO" id="GO:0003743">
    <property type="term" value="F:translation initiation factor activity"/>
    <property type="evidence" value="ECO:0007669"/>
    <property type="project" value="UniProtKB-KW"/>
</dbReference>
<dbReference type="PANTHER" id="PTHR12789:SF0">
    <property type="entry name" value="DENSITY-REGULATED PROTEIN"/>
    <property type="match status" value="1"/>
</dbReference>
<dbReference type="EMBL" id="RSCL01000009">
    <property type="protein sequence ID" value="RUT05238.1"/>
    <property type="molecule type" value="Genomic_DNA"/>
</dbReference>
<dbReference type="InterPro" id="IPR001950">
    <property type="entry name" value="SUI1"/>
</dbReference>
<dbReference type="GO" id="GO:0002188">
    <property type="term" value="P:translation reinitiation"/>
    <property type="evidence" value="ECO:0007669"/>
    <property type="project" value="TreeGrafter"/>
</dbReference>
<keyword evidence="3" id="KW-0648">Protein biosynthesis</keyword>
<comment type="caution">
    <text evidence="5">The sequence shown here is derived from an EMBL/GenBank/DDBJ whole genome shotgun (WGS) entry which is preliminary data.</text>
</comment>
<dbReference type="PANTHER" id="PTHR12789">
    <property type="entry name" value="DENSITY-REGULATED PROTEIN HOMOLOG"/>
    <property type="match status" value="1"/>
</dbReference>
<organism evidence="5 6">
    <name type="scientific">Dulcicalothrix desertica PCC 7102</name>
    <dbReference type="NCBI Taxonomy" id="232991"/>
    <lineage>
        <taxon>Bacteria</taxon>
        <taxon>Bacillati</taxon>
        <taxon>Cyanobacteriota</taxon>
        <taxon>Cyanophyceae</taxon>
        <taxon>Nostocales</taxon>
        <taxon>Calotrichaceae</taxon>
        <taxon>Dulcicalothrix</taxon>
    </lineage>
</organism>
<keyword evidence="2" id="KW-0810">Translation regulation</keyword>
<evidence type="ECO:0000256" key="1">
    <source>
        <dbReference type="ARBA" id="ARBA00005422"/>
    </source>
</evidence>
<dbReference type="Pfam" id="PF01253">
    <property type="entry name" value="SUI1"/>
    <property type="match status" value="1"/>
</dbReference>
<gene>
    <name evidence="5" type="ORF">DSM106972_040590</name>
</gene>
<dbReference type="RefSeq" id="WP_127082474.1">
    <property type="nucleotide sequence ID" value="NZ_RSCL01000009.1"/>
</dbReference>
<name>A0A433VGL7_9CYAN</name>
<dbReference type="GO" id="GO:0006417">
    <property type="term" value="P:regulation of translation"/>
    <property type="evidence" value="ECO:0007669"/>
    <property type="project" value="UniProtKB-KW"/>
</dbReference>
<dbReference type="SUPFAM" id="SSF55159">
    <property type="entry name" value="eIF1-like"/>
    <property type="match status" value="1"/>
</dbReference>
<dbReference type="InterPro" id="IPR005872">
    <property type="entry name" value="SUI1_arc_bac"/>
</dbReference>
<feature type="domain" description="SUI1" evidence="4">
    <location>
        <begin position="49"/>
        <end position="107"/>
    </location>
</feature>